<organism evidence="1 2">
    <name type="scientific">Candidatus Ruthenibacterium avium</name>
    <dbReference type="NCBI Taxonomy" id="2838751"/>
    <lineage>
        <taxon>Bacteria</taxon>
        <taxon>Bacillati</taxon>
        <taxon>Bacillota</taxon>
        <taxon>Clostridia</taxon>
        <taxon>Eubacteriales</taxon>
        <taxon>Oscillospiraceae</taxon>
        <taxon>Ruthenibacterium</taxon>
    </lineage>
</organism>
<dbReference type="EMBL" id="DWYA01000028">
    <property type="protein sequence ID" value="HJB39303.1"/>
    <property type="molecule type" value="Genomic_DNA"/>
</dbReference>
<protein>
    <submittedName>
        <fullName evidence="1">Uncharacterized protein</fullName>
    </submittedName>
</protein>
<evidence type="ECO:0000313" key="1">
    <source>
        <dbReference type="EMBL" id="HJB39303.1"/>
    </source>
</evidence>
<name>A0A9D2S070_9FIRM</name>
<comment type="caution">
    <text evidence="1">The sequence shown here is derived from an EMBL/GenBank/DDBJ whole genome shotgun (WGS) entry which is preliminary data.</text>
</comment>
<sequence length="144" mass="16303">MVFLCVPIIGFCLFNLLDPAIALREKEMDAAGLAVFGGTLFYCLRHALIAKEIEIEFDEYIVIFHFSAAQEQEMTWDSLKEQILCGDVLLEPPPAALPGFLFVFQKQDEEAAAISIPVYFFHHGYKELRQVMTEHGIFAAEKSK</sequence>
<evidence type="ECO:0000313" key="2">
    <source>
        <dbReference type="Proteomes" id="UP000824209"/>
    </source>
</evidence>
<reference evidence="1" key="2">
    <citation type="submission" date="2021-04" db="EMBL/GenBank/DDBJ databases">
        <authorList>
            <person name="Gilroy R."/>
        </authorList>
    </citation>
    <scope>NUCLEOTIDE SEQUENCE</scope>
    <source>
        <strain evidence="1">ChiBcec8-14828</strain>
    </source>
</reference>
<reference evidence="1" key="1">
    <citation type="journal article" date="2021" name="PeerJ">
        <title>Extensive microbial diversity within the chicken gut microbiome revealed by metagenomics and culture.</title>
        <authorList>
            <person name="Gilroy R."/>
            <person name="Ravi A."/>
            <person name="Getino M."/>
            <person name="Pursley I."/>
            <person name="Horton D.L."/>
            <person name="Alikhan N.F."/>
            <person name="Baker D."/>
            <person name="Gharbi K."/>
            <person name="Hall N."/>
            <person name="Watson M."/>
            <person name="Adriaenssens E.M."/>
            <person name="Foster-Nyarko E."/>
            <person name="Jarju S."/>
            <person name="Secka A."/>
            <person name="Antonio M."/>
            <person name="Oren A."/>
            <person name="Chaudhuri R.R."/>
            <person name="La Ragione R."/>
            <person name="Hildebrand F."/>
            <person name="Pallen M.J."/>
        </authorList>
    </citation>
    <scope>NUCLEOTIDE SEQUENCE</scope>
    <source>
        <strain evidence="1">ChiBcec8-14828</strain>
    </source>
</reference>
<dbReference type="AlphaFoldDB" id="A0A9D2S070"/>
<proteinExistence type="predicted"/>
<accession>A0A9D2S070</accession>
<dbReference type="Proteomes" id="UP000824209">
    <property type="component" value="Unassembled WGS sequence"/>
</dbReference>
<gene>
    <name evidence="1" type="ORF">H9943_02780</name>
</gene>